<dbReference type="AlphaFoldDB" id="G2GZW6"/>
<dbReference type="InterPro" id="IPR022225">
    <property type="entry name" value="Phage_tail_fibre_N"/>
</dbReference>
<proteinExistence type="predicted"/>
<keyword evidence="3" id="KW-1185">Reference proteome</keyword>
<evidence type="ECO:0000259" key="1">
    <source>
        <dbReference type="Pfam" id="PF12571"/>
    </source>
</evidence>
<sequence>MSTTPFSLTMTQTGDTRLSNTMADAPLQLTYIVLGDNTTPIADFKQATQVRNEVYRAPLDRVSVDRTKNLVVCEWIVPEAKKNTQVHEIGVFEFDTLVAIGYSSSPLSIGQERGPVTQKVHIQIDNPIFLSAIEEVTNLTNIEKADTHYLNASENLKDIHDKAQARLNLGLGPAATKNVDTDDNGLMTRSAADTRYFKGLESLFSIKEQVSKLTQFFDLFVDDLDVLTYILHPGLTSDQLEAWLASDSNEQKFTRLFASYVTIKMIAIVDSSTAMRAIADSSTAMRAIVDSLTA</sequence>
<dbReference type="RefSeq" id="WP_006707001.1">
    <property type="nucleotide sequence ID" value="NZ_AGCA01000328.1"/>
</dbReference>
<name>G2GZW6_9ENTR</name>
<dbReference type="Proteomes" id="UP000004116">
    <property type="component" value="Unassembled WGS sequence"/>
</dbReference>
<protein>
    <recommendedName>
        <fullName evidence="1">Phage tail fibre protein N-terminal domain-containing protein</fullName>
    </recommendedName>
</protein>
<feature type="non-terminal residue" evidence="2">
    <location>
        <position position="294"/>
    </location>
</feature>
<dbReference type="EMBL" id="AGCA01000328">
    <property type="protein sequence ID" value="EGY28708.1"/>
    <property type="molecule type" value="Genomic_DNA"/>
</dbReference>
<reference evidence="2 3" key="1">
    <citation type="journal article" date="2012" name="Genome Res.">
        <title>Genomic basis of endosymbiont-conferred protection against an insect parasitoid.</title>
        <authorList>
            <person name="Hansen A.K."/>
            <person name="Vorburger C."/>
            <person name="Moran N.A."/>
        </authorList>
    </citation>
    <scope>NUCLEOTIDE SEQUENCE [LARGE SCALE GENOMIC DNA]</scope>
    <source>
        <strain evidence="3">R5.15</strain>
    </source>
</reference>
<evidence type="ECO:0000313" key="3">
    <source>
        <dbReference type="Proteomes" id="UP000004116"/>
    </source>
</evidence>
<accession>G2GZW6</accession>
<dbReference type="OrthoDB" id="9810174at2"/>
<organism evidence="2 3">
    <name type="scientific">Candidatus Regiella insecticola 5.15</name>
    <dbReference type="NCBI Taxonomy" id="1005043"/>
    <lineage>
        <taxon>Bacteria</taxon>
        <taxon>Pseudomonadati</taxon>
        <taxon>Pseudomonadota</taxon>
        <taxon>Gammaproteobacteria</taxon>
        <taxon>Enterobacterales</taxon>
        <taxon>Enterobacteriaceae</taxon>
        <taxon>aphid secondary symbionts</taxon>
        <taxon>Candidatus Regiella</taxon>
    </lineage>
</organism>
<dbReference type="Pfam" id="PF12571">
    <property type="entry name" value="Phage_tail_fib"/>
    <property type="match status" value="1"/>
</dbReference>
<gene>
    <name evidence="2" type="ORF">Rin_00013460</name>
</gene>
<comment type="caution">
    <text evidence="2">The sequence shown here is derived from an EMBL/GenBank/DDBJ whole genome shotgun (WGS) entry which is preliminary data.</text>
</comment>
<feature type="domain" description="Phage tail fibre protein N-terminal" evidence="1">
    <location>
        <begin position="5"/>
        <end position="103"/>
    </location>
</feature>
<evidence type="ECO:0000313" key="2">
    <source>
        <dbReference type="EMBL" id="EGY28708.1"/>
    </source>
</evidence>